<evidence type="ECO:0000313" key="2">
    <source>
        <dbReference type="Proteomes" id="UP000005561"/>
    </source>
</evidence>
<dbReference type="EMBL" id="ACCL02000006">
    <property type="protein sequence ID" value="EET61493.1"/>
    <property type="molecule type" value="Genomic_DNA"/>
</dbReference>
<name>C6LD10_9FIRM</name>
<sequence length="151" mass="17185">MRSLLGVKSGEVRKMRHIMDPQNKLNLLYSALDRKPFRETAVIYFIKNGTGQEGQGSIQEAIQLEEQFTAADTASVQIPPKIILAGMNAAENTDNSLMFAHTHPPSELYPEECRVYTEAGFSEQDLHFNNLINELLRKKRMISKPVYLIYI</sequence>
<proteinExistence type="predicted"/>
<keyword evidence="2" id="KW-1185">Reference proteome</keyword>
<comment type="caution">
    <text evidence="1">The sequence shown here is derived from an EMBL/GenBank/DDBJ whole genome shotgun (WGS) entry which is preliminary data.</text>
</comment>
<dbReference type="STRING" id="168384.SAMN05660368_01603"/>
<organism evidence="1 2">
    <name type="scientific">Marvinbryantia formatexigens DSM 14469</name>
    <dbReference type="NCBI Taxonomy" id="478749"/>
    <lineage>
        <taxon>Bacteria</taxon>
        <taxon>Bacillati</taxon>
        <taxon>Bacillota</taxon>
        <taxon>Clostridia</taxon>
        <taxon>Lachnospirales</taxon>
        <taxon>Lachnospiraceae</taxon>
        <taxon>Marvinbryantia</taxon>
    </lineage>
</organism>
<protein>
    <submittedName>
        <fullName evidence="1">Uncharacterized protein</fullName>
    </submittedName>
</protein>
<accession>C6LD10</accession>
<gene>
    <name evidence="1" type="ORF">BRYFOR_06668</name>
</gene>
<dbReference type="AlphaFoldDB" id="C6LD10"/>
<dbReference type="Proteomes" id="UP000005561">
    <property type="component" value="Unassembled WGS sequence"/>
</dbReference>
<reference evidence="1" key="1">
    <citation type="submission" date="2009-07" db="EMBL/GenBank/DDBJ databases">
        <authorList>
            <person name="Weinstock G."/>
            <person name="Sodergren E."/>
            <person name="Clifton S."/>
            <person name="Fulton L."/>
            <person name="Fulton B."/>
            <person name="Courtney L."/>
            <person name="Fronick C."/>
            <person name="Harrison M."/>
            <person name="Strong C."/>
            <person name="Farmer C."/>
            <person name="Delahaunty K."/>
            <person name="Markovic C."/>
            <person name="Hall O."/>
            <person name="Minx P."/>
            <person name="Tomlinson C."/>
            <person name="Mitreva M."/>
            <person name="Nelson J."/>
            <person name="Hou S."/>
            <person name="Wollam A."/>
            <person name="Pepin K.H."/>
            <person name="Johnson M."/>
            <person name="Bhonagiri V."/>
            <person name="Nash W.E."/>
            <person name="Warren W."/>
            <person name="Chinwalla A."/>
            <person name="Mardis E.R."/>
            <person name="Wilson R.K."/>
        </authorList>
    </citation>
    <scope>NUCLEOTIDE SEQUENCE [LARGE SCALE GENOMIC DNA]</scope>
    <source>
        <strain evidence="1">DSM 14469</strain>
    </source>
</reference>
<evidence type="ECO:0000313" key="1">
    <source>
        <dbReference type="EMBL" id="EET61493.1"/>
    </source>
</evidence>